<dbReference type="RefSeq" id="YP_010013592.1">
    <property type="nucleotide sequence ID" value="NC_053512.1"/>
</dbReference>
<keyword evidence="2" id="KW-1185">Reference proteome</keyword>
<accession>A0A2D1GQ22</accession>
<sequence>MDTKLIDALIEAIVAENIKRYEANAAQPYVHEVYQAHEDRIFRLVAALADGDDDLERLFNDALFDITFDGVDWARKVYRDLKAELESARADVVWEDA</sequence>
<name>A0A2D1GQ22_9CAUD</name>
<dbReference type="KEGG" id="vg:63210206"/>
<evidence type="ECO:0000313" key="1">
    <source>
        <dbReference type="EMBL" id="ATN94065.1"/>
    </source>
</evidence>
<protein>
    <submittedName>
        <fullName evidence="1">Uncharacterized protein</fullName>
    </submittedName>
</protein>
<gene>
    <name evidence="1" type="primary">103</name>
    <name evidence="1" type="ORF">SEA_KUMAO_103</name>
</gene>
<dbReference type="Proteomes" id="UP000229090">
    <property type="component" value="Segment"/>
</dbReference>
<reference evidence="2" key="1">
    <citation type="submission" date="2017-09" db="EMBL/GenBank/DDBJ databases">
        <authorList>
            <person name="Ehlers B."/>
            <person name="Leendertz F.H."/>
        </authorList>
    </citation>
    <scope>NUCLEOTIDE SEQUENCE [LARGE SCALE GENOMIC DNA]</scope>
</reference>
<proteinExistence type="predicted"/>
<organism evidence="1 2">
    <name type="scientific">Mycobacterium phage Kumao</name>
    <dbReference type="NCBI Taxonomy" id="2041344"/>
    <lineage>
        <taxon>Viruses</taxon>
        <taxon>Duplodnaviria</taxon>
        <taxon>Heunggongvirae</taxon>
        <taxon>Uroviricota</taxon>
        <taxon>Caudoviricetes</taxon>
        <taxon>Vilmaviridae</taxon>
        <taxon>Kumaovirus</taxon>
        <taxon>Kumaovirus kumao</taxon>
    </lineage>
</organism>
<evidence type="ECO:0000313" key="2">
    <source>
        <dbReference type="Proteomes" id="UP000229090"/>
    </source>
</evidence>
<dbReference type="GeneID" id="63210206"/>
<dbReference type="EMBL" id="MG009575">
    <property type="protein sequence ID" value="ATN94065.1"/>
    <property type="molecule type" value="Genomic_DNA"/>
</dbReference>